<dbReference type="Pfam" id="PF25231">
    <property type="entry name" value="DUF7847"/>
    <property type="match status" value="1"/>
</dbReference>
<feature type="domain" description="DUF7847" evidence="2">
    <location>
        <begin position="1"/>
        <end position="250"/>
    </location>
</feature>
<evidence type="ECO:0000259" key="2">
    <source>
        <dbReference type="Pfam" id="PF25231"/>
    </source>
</evidence>
<feature type="transmembrane region" description="Helical" evidence="1">
    <location>
        <begin position="89"/>
        <end position="121"/>
    </location>
</feature>
<dbReference type="EMBL" id="RKLQ01000001">
    <property type="protein sequence ID" value="MBX0302428.1"/>
    <property type="molecule type" value="Genomic_DNA"/>
</dbReference>
<dbReference type="RefSeq" id="WP_220586666.1">
    <property type="nucleotide sequence ID" value="NZ_RKLQ01000001.1"/>
</dbReference>
<feature type="transmembrane region" description="Helical" evidence="1">
    <location>
        <begin position="133"/>
        <end position="161"/>
    </location>
</feature>
<keyword evidence="4" id="KW-1185">Reference proteome</keyword>
<gene>
    <name evidence="3" type="ORF">EGD98_01950</name>
</gene>
<feature type="transmembrane region" description="Helical" evidence="1">
    <location>
        <begin position="223"/>
        <end position="251"/>
    </location>
</feature>
<feature type="transmembrane region" description="Helical" evidence="1">
    <location>
        <begin position="182"/>
        <end position="203"/>
    </location>
</feature>
<accession>A0A8J8C9X9</accession>
<keyword evidence="1" id="KW-1133">Transmembrane helix</keyword>
<keyword evidence="1" id="KW-0812">Transmembrane</keyword>
<proteinExistence type="predicted"/>
<reference evidence="3" key="1">
    <citation type="submission" date="2021-06" db="EMBL/GenBank/DDBJ databases">
        <title>Halomicroarcula sp. F24A a new haloarchaeum isolated from saline soil.</title>
        <authorList>
            <person name="Duran-Viseras A."/>
            <person name="Sanchez-Porro C."/>
            <person name="Ventosa A."/>
        </authorList>
    </citation>
    <scope>NUCLEOTIDE SEQUENCE</scope>
    <source>
        <strain evidence="3">F24A</strain>
    </source>
</reference>
<evidence type="ECO:0000313" key="3">
    <source>
        <dbReference type="EMBL" id="MBX0302428.1"/>
    </source>
</evidence>
<keyword evidence="1" id="KW-0472">Membrane</keyword>
<protein>
    <recommendedName>
        <fullName evidence="2">DUF7847 domain-containing protein</fullName>
    </recommendedName>
</protein>
<feature type="transmembrane region" description="Helical" evidence="1">
    <location>
        <begin position="45"/>
        <end position="68"/>
    </location>
</feature>
<evidence type="ECO:0000313" key="4">
    <source>
        <dbReference type="Proteomes" id="UP000783863"/>
    </source>
</evidence>
<dbReference type="Proteomes" id="UP000783863">
    <property type="component" value="Unassembled WGS sequence"/>
</dbReference>
<organism evidence="3 4">
    <name type="scientific">Haloarcula salinisoli</name>
    <dbReference type="NCBI Taxonomy" id="2487746"/>
    <lineage>
        <taxon>Archaea</taxon>
        <taxon>Methanobacteriati</taxon>
        <taxon>Methanobacteriota</taxon>
        <taxon>Stenosarchaea group</taxon>
        <taxon>Halobacteria</taxon>
        <taxon>Halobacteriales</taxon>
        <taxon>Haloarculaceae</taxon>
        <taxon>Haloarcula</taxon>
    </lineage>
</organism>
<comment type="caution">
    <text evidence="3">The sequence shown here is derived from an EMBL/GenBank/DDBJ whole genome shotgun (WGS) entry which is preliminary data.</text>
</comment>
<dbReference type="InterPro" id="IPR057169">
    <property type="entry name" value="DUF7847"/>
</dbReference>
<sequence length="276" mass="28140">MAVFESFRDGWTALRTTPSLLLAGGLLVALPLVGALDLGTAEPVAELATVLALPFVLGGFLAMATTALRDGDPSLRSFVHAGGTNYLRLVGGLVLFVFGLGAVLTVVMTLSFAPIVLVALAGGADFAAMGASLGAVVAIVGSVAALAAGFLFLQFFAPAIVVEDRSVADSFRRSVGLVRRKLASAVGFTLLWAIAVDAVPTPRPLLESGGAETLQAVGVPGEALPVAVAVVGVVSVVGLTYCYIVYVAYFLRLTGAVPTRHRDTEPADSGSVVGTQ</sequence>
<name>A0A8J8C9X9_9EURY</name>
<dbReference type="AlphaFoldDB" id="A0A8J8C9X9"/>
<evidence type="ECO:0000256" key="1">
    <source>
        <dbReference type="SAM" id="Phobius"/>
    </source>
</evidence>